<evidence type="ECO:0000313" key="3">
    <source>
        <dbReference type="Proteomes" id="UP000007755"/>
    </source>
</evidence>
<proteinExistence type="predicted"/>
<feature type="region of interest" description="Disordered" evidence="1">
    <location>
        <begin position="61"/>
        <end position="80"/>
    </location>
</feature>
<evidence type="ECO:0000313" key="2">
    <source>
        <dbReference type="EMBL" id="EGI61408.1"/>
    </source>
</evidence>
<name>F4WWL5_ACREC</name>
<dbReference type="InParanoid" id="F4WWL5"/>
<dbReference type="eggNOG" id="ENOG502S2DT">
    <property type="taxonomic scope" value="Eukaryota"/>
</dbReference>
<organism evidence="3">
    <name type="scientific">Acromyrmex echinatior</name>
    <name type="common">Panamanian leafcutter ant</name>
    <name type="synonym">Acromyrmex octospinosus echinatior</name>
    <dbReference type="NCBI Taxonomy" id="103372"/>
    <lineage>
        <taxon>Eukaryota</taxon>
        <taxon>Metazoa</taxon>
        <taxon>Ecdysozoa</taxon>
        <taxon>Arthropoda</taxon>
        <taxon>Hexapoda</taxon>
        <taxon>Insecta</taxon>
        <taxon>Pterygota</taxon>
        <taxon>Neoptera</taxon>
        <taxon>Endopterygota</taxon>
        <taxon>Hymenoptera</taxon>
        <taxon>Apocrita</taxon>
        <taxon>Aculeata</taxon>
        <taxon>Formicoidea</taxon>
        <taxon>Formicidae</taxon>
        <taxon>Myrmicinae</taxon>
        <taxon>Acromyrmex</taxon>
    </lineage>
</organism>
<dbReference type="AlphaFoldDB" id="F4WWL5"/>
<gene>
    <name evidence="2" type="ORF">G5I_10331</name>
</gene>
<keyword evidence="3" id="KW-1185">Reference proteome</keyword>
<dbReference type="Proteomes" id="UP000007755">
    <property type="component" value="Unassembled WGS sequence"/>
</dbReference>
<dbReference type="EMBL" id="GL888410">
    <property type="protein sequence ID" value="EGI61408.1"/>
    <property type="molecule type" value="Genomic_DNA"/>
</dbReference>
<sequence>MWVNVRRDPMTPVPLDSANVGPTFSVKELNPFDSGLDLVRSQVFEGSECEGSPRYRVGSRRVAKEIRRQRRGLKGSRRGV</sequence>
<protein>
    <submittedName>
        <fullName evidence="2">Uncharacterized protein</fullName>
    </submittedName>
</protein>
<accession>F4WWL5</accession>
<evidence type="ECO:0000256" key="1">
    <source>
        <dbReference type="SAM" id="MobiDB-lite"/>
    </source>
</evidence>
<reference evidence="2" key="1">
    <citation type="submission" date="2011-02" db="EMBL/GenBank/DDBJ databases">
        <title>The genome of the leaf-cutting ant Acromyrmex echinatior suggests key adaptations to social evolution and fungus farming.</title>
        <authorList>
            <person name="Nygaard S."/>
            <person name="Zhang G."/>
        </authorList>
    </citation>
    <scope>NUCLEOTIDE SEQUENCE</scope>
</reference>